<evidence type="ECO:0000259" key="2">
    <source>
        <dbReference type="Pfam" id="PF13474"/>
    </source>
</evidence>
<feature type="domain" description="SnoaL-like" evidence="2">
    <location>
        <begin position="38"/>
        <end position="164"/>
    </location>
</feature>
<keyword evidence="4" id="KW-1185">Reference proteome</keyword>
<dbReference type="OrthoDB" id="118519at2"/>
<dbReference type="InterPro" id="IPR037401">
    <property type="entry name" value="SnoaL-like"/>
</dbReference>
<sequence length="170" mass="18722">MQHRWLGFSFSLLLLPFCASAQSVSPSTDQVAQDTVDVEHLMAAYHQAVEAHDGARLSALFIPQGSAWLNVLSDAAYAHLRAVKPGVQKVKVGSYQDFVKFVSQSKSHIDPEHGHVSVQGDGTVATVYFDYVFNIDGKPTNKGFETWQLIKGEDGWRIAAITYSSNPVNR</sequence>
<dbReference type="Gene3D" id="3.10.450.50">
    <property type="match status" value="1"/>
</dbReference>
<evidence type="ECO:0000313" key="3">
    <source>
        <dbReference type="EMBL" id="RDS86164.1"/>
    </source>
</evidence>
<protein>
    <submittedName>
        <fullName evidence="3">Nuclear transport factor 2 family protein</fullName>
    </submittedName>
</protein>
<feature type="chain" id="PRO_5016943264" evidence="1">
    <location>
        <begin position="22"/>
        <end position="170"/>
    </location>
</feature>
<keyword evidence="1" id="KW-0732">Signal</keyword>
<reference evidence="3 4" key="1">
    <citation type="submission" date="2018-07" db="EMBL/GenBank/DDBJ databases">
        <title>Dyella monticola sp. nov. and Dyella psychrodurans sp. nov. isolated from monsoon evergreen broad-leaved forest soil of Dinghu Mountain, China.</title>
        <authorList>
            <person name="Gao Z."/>
            <person name="Qiu L."/>
        </authorList>
    </citation>
    <scope>NUCLEOTIDE SEQUENCE [LARGE SCALE GENOMIC DNA]</scope>
    <source>
        <strain evidence="3 4">4MSK11</strain>
    </source>
</reference>
<proteinExistence type="predicted"/>
<organism evidence="3 4">
    <name type="scientific">Dyella psychrodurans</name>
    <dbReference type="NCBI Taxonomy" id="1927960"/>
    <lineage>
        <taxon>Bacteria</taxon>
        <taxon>Pseudomonadati</taxon>
        <taxon>Pseudomonadota</taxon>
        <taxon>Gammaproteobacteria</taxon>
        <taxon>Lysobacterales</taxon>
        <taxon>Rhodanobacteraceae</taxon>
        <taxon>Dyella</taxon>
    </lineage>
</organism>
<dbReference type="Proteomes" id="UP000255334">
    <property type="component" value="Unassembled WGS sequence"/>
</dbReference>
<comment type="caution">
    <text evidence="3">The sequence shown here is derived from an EMBL/GenBank/DDBJ whole genome shotgun (WGS) entry which is preliminary data.</text>
</comment>
<evidence type="ECO:0000256" key="1">
    <source>
        <dbReference type="SAM" id="SignalP"/>
    </source>
</evidence>
<dbReference type="EMBL" id="QRBF01000001">
    <property type="protein sequence ID" value="RDS86164.1"/>
    <property type="molecule type" value="Genomic_DNA"/>
</dbReference>
<dbReference type="SUPFAM" id="SSF54427">
    <property type="entry name" value="NTF2-like"/>
    <property type="match status" value="1"/>
</dbReference>
<name>A0A370XCK0_9GAMM</name>
<accession>A0A370XCK0</accession>
<feature type="signal peptide" evidence="1">
    <location>
        <begin position="1"/>
        <end position="21"/>
    </location>
</feature>
<dbReference type="AlphaFoldDB" id="A0A370XCK0"/>
<gene>
    <name evidence="3" type="ORF">DWU99_02530</name>
</gene>
<dbReference type="InterPro" id="IPR032710">
    <property type="entry name" value="NTF2-like_dom_sf"/>
</dbReference>
<evidence type="ECO:0000313" key="4">
    <source>
        <dbReference type="Proteomes" id="UP000255334"/>
    </source>
</evidence>
<dbReference type="RefSeq" id="WP_115476415.1">
    <property type="nucleotide sequence ID" value="NZ_QRBF01000001.1"/>
</dbReference>
<dbReference type="Pfam" id="PF13474">
    <property type="entry name" value="SnoaL_3"/>
    <property type="match status" value="1"/>
</dbReference>